<comment type="similarity">
    <text evidence="1 3">Belongs to the bacterial flagellin family.</text>
</comment>
<evidence type="ECO:0000256" key="2">
    <source>
        <dbReference type="ARBA" id="ARBA00023143"/>
    </source>
</evidence>
<keyword evidence="3" id="KW-0964">Secreted</keyword>
<dbReference type="PANTHER" id="PTHR42792:SF2">
    <property type="entry name" value="FLAGELLIN"/>
    <property type="match status" value="1"/>
</dbReference>
<keyword evidence="2 3" id="KW-0975">Bacterial flagellum</keyword>
<dbReference type="InterPro" id="IPR046358">
    <property type="entry name" value="Flagellin_C"/>
</dbReference>
<dbReference type="Pfam" id="PF00669">
    <property type="entry name" value="Flagellin_N"/>
    <property type="match status" value="1"/>
</dbReference>
<accession>A0ABQ3EB41</accession>
<keyword evidence="7" id="KW-1185">Reference proteome</keyword>
<dbReference type="EMBL" id="BMXE01000003">
    <property type="protein sequence ID" value="GHB32268.1"/>
    <property type="molecule type" value="Genomic_DNA"/>
</dbReference>
<name>A0ABQ3EB41_9HYPH</name>
<reference evidence="7" key="1">
    <citation type="journal article" date="2019" name="Int. J. Syst. Evol. Microbiol.">
        <title>The Global Catalogue of Microorganisms (GCM) 10K type strain sequencing project: providing services to taxonomists for standard genome sequencing and annotation.</title>
        <authorList>
            <consortium name="The Broad Institute Genomics Platform"/>
            <consortium name="The Broad Institute Genome Sequencing Center for Infectious Disease"/>
            <person name="Wu L."/>
            <person name="Ma J."/>
        </authorList>
    </citation>
    <scope>NUCLEOTIDE SEQUENCE [LARGE SCALE GENOMIC DNA]</scope>
    <source>
        <strain evidence="7">KCTC 12861</strain>
    </source>
</reference>
<proteinExistence type="inferred from homology"/>
<dbReference type="RefSeq" id="WP_189436742.1">
    <property type="nucleotide sequence ID" value="NZ_BMXE01000003.1"/>
</dbReference>
<dbReference type="PANTHER" id="PTHR42792">
    <property type="entry name" value="FLAGELLIN"/>
    <property type="match status" value="1"/>
</dbReference>
<evidence type="ECO:0000256" key="3">
    <source>
        <dbReference type="RuleBase" id="RU362073"/>
    </source>
</evidence>
<comment type="caution">
    <text evidence="6">The sequence shown here is derived from an EMBL/GenBank/DDBJ whole genome shotgun (WGS) entry which is preliminary data.</text>
</comment>
<organism evidence="6 7">
    <name type="scientific">Pseudovibrio japonicus</name>
    <dbReference type="NCBI Taxonomy" id="366534"/>
    <lineage>
        <taxon>Bacteria</taxon>
        <taxon>Pseudomonadati</taxon>
        <taxon>Pseudomonadota</taxon>
        <taxon>Alphaproteobacteria</taxon>
        <taxon>Hyphomicrobiales</taxon>
        <taxon>Stappiaceae</taxon>
        <taxon>Pseudovibrio</taxon>
    </lineage>
</organism>
<evidence type="ECO:0000259" key="4">
    <source>
        <dbReference type="Pfam" id="PF00669"/>
    </source>
</evidence>
<dbReference type="InterPro" id="IPR001492">
    <property type="entry name" value="Flagellin"/>
</dbReference>
<dbReference type="Proteomes" id="UP000637980">
    <property type="component" value="Unassembled WGS sequence"/>
</dbReference>
<comment type="subcellular location">
    <subcellularLocation>
        <location evidence="3">Secreted</location>
    </subcellularLocation>
    <subcellularLocation>
        <location evidence="3">Bacterial flagellum</location>
    </subcellularLocation>
</comment>
<dbReference type="InterPro" id="IPR001029">
    <property type="entry name" value="Flagellin_N"/>
</dbReference>
<evidence type="ECO:0000256" key="1">
    <source>
        <dbReference type="ARBA" id="ARBA00005709"/>
    </source>
</evidence>
<evidence type="ECO:0000313" key="7">
    <source>
        <dbReference type="Proteomes" id="UP000637980"/>
    </source>
</evidence>
<protein>
    <recommendedName>
        <fullName evidence="3">Flagellin</fullName>
    </recommendedName>
</protein>
<comment type="function">
    <text evidence="3">Flagellin is the subunit protein which polymerizes to form the filaments of bacterial flagella.</text>
</comment>
<dbReference type="Gene3D" id="1.20.1330.10">
    <property type="entry name" value="f41 fragment of flagellin, N-terminal domain"/>
    <property type="match status" value="2"/>
</dbReference>
<sequence length="526" mass="54433">MADITLTAAVRSNLSTLQSTADLIGSTQERLATGKKVNSALDNPNSFFTSSSLNARASDLSNLQDDIGQSVSTLEAADKGIQGIDKLLDAAKGKANQALQAEDAETRAKYAEEFNELRTQIEDIAKDSGYKGKNLLGGDGNDLLVKFNEDGSSKLNIGAVDYTDLDSSDSSIQLAEIGETIGEVDETDGKGLFKLGISADDILSAAAGTGTQTTADVFQVGAGPATDQDLTDLVKDGNNLSVGDTVTVDGEDLFTIGEGTTLQDLQDKLQEEIRKKPGNQDATVDLSGGDITIGGAAANVTVGVGGSSVAVTGAGGNTDITATKLKDITGFAEDDTITITEEGGITHEFTIGANSTVQELVDDLNTALFSNLTVSFDNTTQELTLDNTSKGDNAIEYKVAYTGSEAGGDFGASSKQTIGADADAVVGRGWGSDELIEASLDQINKAQNDLRAQASTFGTNLSIVTNRQDFTADLINTLEVGAGKLTLADTNLEGANLAALNTQNQIATSTLALATQANASVLNLIR</sequence>
<gene>
    <name evidence="6" type="ORF">GCM10007094_21320</name>
</gene>
<dbReference type="SUPFAM" id="SSF64518">
    <property type="entry name" value="Phase 1 flagellin"/>
    <property type="match status" value="1"/>
</dbReference>
<evidence type="ECO:0000259" key="5">
    <source>
        <dbReference type="Pfam" id="PF00700"/>
    </source>
</evidence>
<evidence type="ECO:0000313" key="6">
    <source>
        <dbReference type="EMBL" id="GHB32268.1"/>
    </source>
</evidence>
<dbReference type="Pfam" id="PF00700">
    <property type="entry name" value="Flagellin_C"/>
    <property type="match status" value="1"/>
</dbReference>
<feature type="domain" description="Flagellin N-terminal" evidence="4">
    <location>
        <begin position="11"/>
        <end position="138"/>
    </location>
</feature>
<feature type="domain" description="Flagellin C-terminal" evidence="5">
    <location>
        <begin position="440"/>
        <end position="525"/>
    </location>
</feature>